<dbReference type="GO" id="GO:0016746">
    <property type="term" value="F:acyltransferase activity"/>
    <property type="evidence" value="ECO:0007669"/>
    <property type="project" value="UniProtKB-KW"/>
</dbReference>
<dbReference type="Proteomes" id="UP000001822">
    <property type="component" value="Chromosome"/>
</dbReference>
<sequence length="472" mass="54957">MLFNSIPFALFLILVFYGYWFIFNKNLRVQNAFIFVTSYVFYGWWDWQFLFLISGSALAGFFAGILLEKNEDPYKRKLLVSSAIIMNILFLAVFKYANFFTDSLEALLNQMGFQADFITLKIILPIGISFYTFHNISYIIDVYRKTIPATKNLIVYASFMSYFPQLVAGPIQRAKTLIPQFQKERKFDYATAVAGMQQILWGLFKKVVVADTCAPHVNTAFAHYETLPGIQLLLAAILFAFQIYGDFSGYTDMALGISKLFGIELTTNFKTPYFARSIPDFWKRWHISLTTWFKDYVYIPLGGNKNGLVTTLRNTFIIFLVSGFWHGANWTFIFWGLLNALYFIPYLFFKSTPKSGHYALPDYIQMIFVFVCICFSWIFFRANSLTEAFAYITHVYSNPFITKPFLAILPLSVAAPILFLLAVEWHYFRTDGFRAIAFNYQWLAWAFYVSMIILILMNMSFHQTSDFIYFQF</sequence>
<dbReference type="InterPro" id="IPR028362">
    <property type="entry name" value="AlgI"/>
</dbReference>
<evidence type="ECO:0000256" key="6">
    <source>
        <dbReference type="ARBA" id="ARBA00023136"/>
    </source>
</evidence>
<keyword evidence="4 8" id="KW-0812">Transmembrane</keyword>
<dbReference type="GO" id="GO:0042121">
    <property type="term" value="P:alginic acid biosynthetic process"/>
    <property type="evidence" value="ECO:0007669"/>
    <property type="project" value="InterPro"/>
</dbReference>
<evidence type="ECO:0000256" key="8">
    <source>
        <dbReference type="SAM" id="Phobius"/>
    </source>
</evidence>
<evidence type="ECO:0000256" key="5">
    <source>
        <dbReference type="ARBA" id="ARBA00022989"/>
    </source>
</evidence>
<comment type="subcellular location">
    <subcellularLocation>
        <location evidence="1">Cell membrane</location>
        <topology evidence="1">Multi-pass membrane protein</topology>
    </subcellularLocation>
</comment>
<keyword evidence="7" id="KW-0012">Acyltransferase</keyword>
<accession>A0A6N4STP2</accession>
<keyword evidence="5 8" id="KW-1133">Transmembrane helix</keyword>
<evidence type="ECO:0000256" key="7">
    <source>
        <dbReference type="PIRNR" id="PIRNR016636"/>
    </source>
</evidence>
<gene>
    <name evidence="9" type="primary">algI</name>
    <name evidence="9" type="ordered locus">CHU_2487</name>
</gene>
<dbReference type="GO" id="GO:0005886">
    <property type="term" value="C:plasma membrane"/>
    <property type="evidence" value="ECO:0007669"/>
    <property type="project" value="UniProtKB-SubCell"/>
</dbReference>
<dbReference type="Pfam" id="PF03062">
    <property type="entry name" value="MBOAT"/>
    <property type="match status" value="1"/>
</dbReference>
<dbReference type="PANTHER" id="PTHR13285:SF18">
    <property type="entry name" value="PROTEIN-CYSTEINE N-PALMITOYLTRANSFERASE RASP"/>
    <property type="match status" value="1"/>
</dbReference>
<keyword evidence="6 7" id="KW-0472">Membrane</keyword>
<dbReference type="AlphaFoldDB" id="A0A6N4STP2"/>
<dbReference type="InterPro" id="IPR051085">
    <property type="entry name" value="MB_O-acyltransferase"/>
</dbReference>
<feature type="transmembrane region" description="Helical" evidence="8">
    <location>
        <begin position="442"/>
        <end position="461"/>
    </location>
</feature>
<feature type="transmembrane region" description="Helical" evidence="8">
    <location>
        <begin position="361"/>
        <end position="380"/>
    </location>
</feature>
<reference evidence="9 10" key="1">
    <citation type="journal article" date="2007" name="Appl. Environ. Microbiol.">
        <title>Genome sequence of the cellulolytic gliding bacterium Cytophaga hutchinsonii.</title>
        <authorList>
            <person name="Xie G."/>
            <person name="Bruce D.C."/>
            <person name="Challacombe J.F."/>
            <person name="Chertkov O."/>
            <person name="Detter J.C."/>
            <person name="Gilna P."/>
            <person name="Han C.S."/>
            <person name="Lucas S."/>
            <person name="Misra M."/>
            <person name="Myers G.L."/>
            <person name="Richardson P."/>
            <person name="Tapia R."/>
            <person name="Thayer N."/>
            <person name="Thompson L.S."/>
            <person name="Brettin T.S."/>
            <person name="Henrissat B."/>
            <person name="Wilson D.B."/>
            <person name="McBride M.J."/>
        </authorList>
    </citation>
    <scope>NUCLEOTIDE SEQUENCE [LARGE SCALE GENOMIC DNA]</scope>
    <source>
        <strain evidence="10">ATCC 33406 / DSM 1761 / CIP 103989 / NBRC 15051 / NCIMB 9469 / D465</strain>
    </source>
</reference>
<evidence type="ECO:0000313" key="10">
    <source>
        <dbReference type="Proteomes" id="UP000001822"/>
    </source>
</evidence>
<dbReference type="RefSeq" id="WP_011585855.1">
    <property type="nucleotide sequence ID" value="NC_008255.1"/>
</dbReference>
<feature type="transmembrane region" description="Helical" evidence="8">
    <location>
        <begin position="51"/>
        <end position="67"/>
    </location>
</feature>
<organism evidence="9 10">
    <name type="scientific">Cytophaga hutchinsonii (strain ATCC 33406 / DSM 1761 / CIP 103989 / NBRC 15051 / NCIMB 9469 / D465)</name>
    <dbReference type="NCBI Taxonomy" id="269798"/>
    <lineage>
        <taxon>Bacteria</taxon>
        <taxon>Pseudomonadati</taxon>
        <taxon>Bacteroidota</taxon>
        <taxon>Cytophagia</taxon>
        <taxon>Cytophagales</taxon>
        <taxon>Cytophagaceae</taxon>
        <taxon>Cytophaga</taxon>
    </lineage>
</organism>
<dbReference type="PIRSF" id="PIRSF500217">
    <property type="entry name" value="AlgI"/>
    <property type="match status" value="1"/>
</dbReference>
<proteinExistence type="inferred from homology"/>
<keyword evidence="3 7" id="KW-1003">Cell membrane</keyword>
<dbReference type="InterPro" id="IPR004299">
    <property type="entry name" value="MBOAT_fam"/>
</dbReference>
<dbReference type="EMBL" id="CP000383">
    <property type="protein sequence ID" value="ABG59741.1"/>
    <property type="molecule type" value="Genomic_DNA"/>
</dbReference>
<dbReference type="PANTHER" id="PTHR13285">
    <property type="entry name" value="ACYLTRANSFERASE"/>
    <property type="match status" value="1"/>
</dbReference>
<keyword evidence="7" id="KW-0808">Transferase</keyword>
<dbReference type="KEGG" id="chu:CHU_2487"/>
<evidence type="ECO:0000256" key="3">
    <source>
        <dbReference type="ARBA" id="ARBA00022475"/>
    </source>
</evidence>
<dbReference type="OrthoDB" id="9805788at2"/>
<protein>
    <submittedName>
        <fullName evidence="9">Alginate O-acetylation protein</fullName>
    </submittedName>
</protein>
<feature type="transmembrane region" description="Helical" evidence="8">
    <location>
        <begin position="6"/>
        <end position="22"/>
    </location>
</feature>
<evidence type="ECO:0000256" key="4">
    <source>
        <dbReference type="ARBA" id="ARBA00022692"/>
    </source>
</evidence>
<dbReference type="PIRSF" id="PIRSF016636">
    <property type="entry name" value="AlgI_DltB"/>
    <property type="match status" value="1"/>
</dbReference>
<keyword evidence="10" id="KW-1185">Reference proteome</keyword>
<feature type="transmembrane region" description="Helical" evidence="8">
    <location>
        <begin position="117"/>
        <end position="140"/>
    </location>
</feature>
<comment type="similarity">
    <text evidence="2 7">Belongs to the membrane-bound acyltransferase family.</text>
</comment>
<feature type="transmembrane region" description="Helical" evidence="8">
    <location>
        <begin position="79"/>
        <end position="97"/>
    </location>
</feature>
<evidence type="ECO:0000256" key="1">
    <source>
        <dbReference type="ARBA" id="ARBA00004651"/>
    </source>
</evidence>
<name>A0A6N4STP2_CYTH3</name>
<feature type="transmembrane region" description="Helical" evidence="8">
    <location>
        <begin position="400"/>
        <end position="421"/>
    </location>
</feature>
<evidence type="ECO:0000313" key="9">
    <source>
        <dbReference type="EMBL" id="ABG59741.1"/>
    </source>
</evidence>
<dbReference type="InterPro" id="IPR024194">
    <property type="entry name" value="Ac/AlaTfrase_AlgI/DltB"/>
</dbReference>
<evidence type="ECO:0000256" key="2">
    <source>
        <dbReference type="ARBA" id="ARBA00010323"/>
    </source>
</evidence>